<evidence type="ECO:0000313" key="3">
    <source>
        <dbReference type="EMBL" id="MBF1305058.1"/>
    </source>
</evidence>
<evidence type="ECO:0000256" key="2">
    <source>
        <dbReference type="RuleBase" id="RU362080"/>
    </source>
</evidence>
<dbReference type="InterPro" id="IPR006442">
    <property type="entry name" value="Antitoxin_Phd/YefM"/>
</dbReference>
<comment type="function">
    <text evidence="2">Antitoxin component of a type II toxin-antitoxin (TA) system.</text>
</comment>
<dbReference type="SUPFAM" id="SSF143120">
    <property type="entry name" value="YefM-like"/>
    <property type="match status" value="1"/>
</dbReference>
<dbReference type="Proteomes" id="UP000780721">
    <property type="component" value="Unassembled WGS sequence"/>
</dbReference>
<evidence type="ECO:0000313" key="4">
    <source>
        <dbReference type="Proteomes" id="UP000780721"/>
    </source>
</evidence>
<dbReference type="Pfam" id="PF02604">
    <property type="entry name" value="PhdYeFM_antitox"/>
    <property type="match status" value="1"/>
</dbReference>
<accession>A0A930DX76</accession>
<reference evidence="3" key="1">
    <citation type="submission" date="2020-04" db="EMBL/GenBank/DDBJ databases">
        <title>Deep metagenomics examines the oral microbiome during advanced dental caries in children, revealing novel taxa and co-occurrences with host molecules.</title>
        <authorList>
            <person name="Baker J.L."/>
            <person name="Morton J.T."/>
            <person name="Dinis M."/>
            <person name="Alvarez R."/>
            <person name="Tran N.C."/>
            <person name="Knight R."/>
            <person name="Edlund A."/>
        </authorList>
    </citation>
    <scope>NUCLEOTIDE SEQUENCE</scope>
    <source>
        <strain evidence="3">JCVI_48_bin.5</strain>
    </source>
</reference>
<protein>
    <recommendedName>
        <fullName evidence="2">Antitoxin</fullName>
    </recommendedName>
</protein>
<proteinExistence type="inferred from homology"/>
<organism evidence="3 4">
    <name type="scientific">Oribacterium sinus</name>
    <dbReference type="NCBI Taxonomy" id="237576"/>
    <lineage>
        <taxon>Bacteria</taxon>
        <taxon>Bacillati</taxon>
        <taxon>Bacillota</taxon>
        <taxon>Clostridia</taxon>
        <taxon>Lachnospirales</taxon>
        <taxon>Lachnospiraceae</taxon>
        <taxon>Oribacterium</taxon>
    </lineage>
</organism>
<gene>
    <name evidence="3" type="ORF">HXM91_04280</name>
</gene>
<evidence type="ECO:0000256" key="1">
    <source>
        <dbReference type="ARBA" id="ARBA00009981"/>
    </source>
</evidence>
<dbReference type="AlphaFoldDB" id="A0A930DX76"/>
<sequence>MAYTADILDSLVPITQFNRGQASRIFDRLHTENQLIVLKNNQPAAIILSPSEFQRLSEIEEDFTLLLEATRRLKEDSSSTSSREDVMSELGISEADLAAAGDVVME</sequence>
<comment type="caution">
    <text evidence="3">The sequence shown here is derived from an EMBL/GenBank/DDBJ whole genome shotgun (WGS) entry which is preliminary data.</text>
</comment>
<comment type="similarity">
    <text evidence="1 2">Belongs to the phD/YefM antitoxin family.</text>
</comment>
<dbReference type="EMBL" id="JABZRB010000090">
    <property type="protein sequence ID" value="MBF1305058.1"/>
    <property type="molecule type" value="Genomic_DNA"/>
</dbReference>
<name>A0A930DX76_9FIRM</name>
<dbReference type="InterPro" id="IPR036165">
    <property type="entry name" value="YefM-like_sf"/>
</dbReference>